<dbReference type="InterPro" id="IPR052255">
    <property type="entry name" value="RNA_pol_II_subunit5-mediator"/>
</dbReference>
<dbReference type="OrthoDB" id="21413at2759"/>
<evidence type="ECO:0008006" key="8">
    <source>
        <dbReference type="Google" id="ProtNLM"/>
    </source>
</evidence>
<dbReference type="Gene3D" id="1.10.287.370">
    <property type="match status" value="1"/>
</dbReference>
<feature type="region of interest" description="Disordered" evidence="5">
    <location>
        <begin position="152"/>
        <end position="200"/>
    </location>
</feature>
<evidence type="ECO:0000256" key="3">
    <source>
        <dbReference type="ARBA" id="ARBA00038295"/>
    </source>
</evidence>
<comment type="similarity">
    <text evidence="3">Belongs to the RNA polymerase II subunit 5-mediating protein family.</text>
</comment>
<dbReference type="PANTHER" id="PTHR15111:SF0">
    <property type="entry name" value="UNCONVENTIONAL PREFOLDIN RPB5 INTERACTOR 1"/>
    <property type="match status" value="1"/>
</dbReference>
<accession>A0A137PB61</accession>
<feature type="compositionally biased region" description="Polar residues" evidence="5">
    <location>
        <begin position="161"/>
        <end position="170"/>
    </location>
</feature>
<dbReference type="SUPFAM" id="SSF46579">
    <property type="entry name" value="Prefoldin"/>
    <property type="match status" value="1"/>
</dbReference>
<dbReference type="GO" id="GO:0003714">
    <property type="term" value="F:transcription corepressor activity"/>
    <property type="evidence" value="ECO:0007669"/>
    <property type="project" value="TreeGrafter"/>
</dbReference>
<dbReference type="Pfam" id="PF02996">
    <property type="entry name" value="Prefoldin"/>
    <property type="match status" value="1"/>
</dbReference>
<keyword evidence="2" id="KW-0539">Nucleus</keyword>
<gene>
    <name evidence="6" type="ORF">CONCODRAFT_137604</name>
</gene>
<name>A0A137PB61_CONC2</name>
<dbReference type="Proteomes" id="UP000070444">
    <property type="component" value="Unassembled WGS sequence"/>
</dbReference>
<dbReference type="GO" id="GO:0000122">
    <property type="term" value="P:negative regulation of transcription by RNA polymerase II"/>
    <property type="evidence" value="ECO:0007669"/>
    <property type="project" value="TreeGrafter"/>
</dbReference>
<comment type="subcellular location">
    <subcellularLocation>
        <location evidence="1">Nucleus</location>
    </subcellularLocation>
</comment>
<reference evidence="6 7" key="1">
    <citation type="journal article" date="2015" name="Genome Biol. Evol.">
        <title>Phylogenomic analyses indicate that early fungi evolved digesting cell walls of algal ancestors of land plants.</title>
        <authorList>
            <person name="Chang Y."/>
            <person name="Wang S."/>
            <person name="Sekimoto S."/>
            <person name="Aerts A.L."/>
            <person name="Choi C."/>
            <person name="Clum A."/>
            <person name="LaButti K.M."/>
            <person name="Lindquist E.A."/>
            <person name="Yee Ngan C."/>
            <person name="Ohm R.A."/>
            <person name="Salamov A.A."/>
            <person name="Grigoriev I.V."/>
            <person name="Spatafora J.W."/>
            <person name="Berbee M.L."/>
        </authorList>
    </citation>
    <scope>NUCLEOTIDE SEQUENCE [LARGE SCALE GENOMIC DNA]</scope>
    <source>
        <strain evidence="6 7">NRRL 28638</strain>
    </source>
</reference>
<evidence type="ECO:0000313" key="7">
    <source>
        <dbReference type="Proteomes" id="UP000070444"/>
    </source>
</evidence>
<protein>
    <recommendedName>
        <fullName evidence="8">Prefoldin subunit alpha</fullName>
    </recommendedName>
</protein>
<dbReference type="PANTHER" id="PTHR15111">
    <property type="entry name" value="RNA POLYMERASE II SUBUNIT 5-MEDIATING PROTEIN NNX3"/>
    <property type="match status" value="1"/>
</dbReference>
<evidence type="ECO:0000313" key="6">
    <source>
        <dbReference type="EMBL" id="KXN72216.1"/>
    </source>
</evidence>
<dbReference type="EMBL" id="KQ964457">
    <property type="protein sequence ID" value="KXN72216.1"/>
    <property type="molecule type" value="Genomic_DNA"/>
</dbReference>
<evidence type="ECO:0000256" key="5">
    <source>
        <dbReference type="SAM" id="MobiDB-lite"/>
    </source>
</evidence>
<evidence type="ECO:0000256" key="4">
    <source>
        <dbReference type="SAM" id="Coils"/>
    </source>
</evidence>
<dbReference type="InterPro" id="IPR009053">
    <property type="entry name" value="Prefoldin"/>
</dbReference>
<dbReference type="InterPro" id="IPR004127">
    <property type="entry name" value="Prefoldin_subunit_alpha"/>
</dbReference>
<keyword evidence="4" id="KW-0175">Coiled coil</keyword>
<sequence>MDKQVTTSQISQFLKLIQTEQNELQVAKKELNFQISELDLIIKNLRTEFPNQFQKKLVPFGSFAFMKGSVSETKLITVFLGDDWFVKVTVPQGIEILGRRKARIEEKMELIDEELNQLKVKIQTTEGLLTGNMLGKNEDGLDFFEIRETEEDEMKFESETKPSTTSQASVNNKIKEVNNDEDDEDDILSEEETIIPEGKR</sequence>
<evidence type="ECO:0000256" key="1">
    <source>
        <dbReference type="ARBA" id="ARBA00004123"/>
    </source>
</evidence>
<dbReference type="AlphaFoldDB" id="A0A137PB61"/>
<dbReference type="GO" id="GO:0019212">
    <property type="term" value="F:phosphatase inhibitor activity"/>
    <property type="evidence" value="ECO:0007669"/>
    <property type="project" value="TreeGrafter"/>
</dbReference>
<feature type="coiled-coil region" evidence="4">
    <location>
        <begin position="10"/>
        <end position="48"/>
    </location>
</feature>
<dbReference type="GO" id="GO:0003682">
    <property type="term" value="F:chromatin binding"/>
    <property type="evidence" value="ECO:0007669"/>
    <property type="project" value="TreeGrafter"/>
</dbReference>
<proteinExistence type="inferred from homology"/>
<organism evidence="6 7">
    <name type="scientific">Conidiobolus coronatus (strain ATCC 28846 / CBS 209.66 / NRRL 28638)</name>
    <name type="common">Delacroixia coronata</name>
    <dbReference type="NCBI Taxonomy" id="796925"/>
    <lineage>
        <taxon>Eukaryota</taxon>
        <taxon>Fungi</taxon>
        <taxon>Fungi incertae sedis</taxon>
        <taxon>Zoopagomycota</taxon>
        <taxon>Entomophthoromycotina</taxon>
        <taxon>Entomophthoromycetes</taxon>
        <taxon>Entomophthorales</taxon>
        <taxon>Ancylistaceae</taxon>
        <taxon>Conidiobolus</taxon>
    </lineage>
</organism>
<evidence type="ECO:0000256" key="2">
    <source>
        <dbReference type="ARBA" id="ARBA00023242"/>
    </source>
</evidence>
<keyword evidence="7" id="KW-1185">Reference proteome</keyword>
<dbReference type="GO" id="GO:0005634">
    <property type="term" value="C:nucleus"/>
    <property type="evidence" value="ECO:0007669"/>
    <property type="project" value="UniProtKB-SubCell"/>
</dbReference>
<dbReference type="STRING" id="796925.A0A137PB61"/>
<feature type="compositionally biased region" description="Acidic residues" evidence="5">
    <location>
        <begin position="179"/>
        <end position="194"/>
    </location>
</feature>
<feature type="coiled-coil region" evidence="4">
    <location>
        <begin position="94"/>
        <end position="128"/>
    </location>
</feature>